<name>A0A9D4LFA1_DREPO</name>
<protein>
    <submittedName>
        <fullName evidence="1">Uncharacterized protein</fullName>
    </submittedName>
</protein>
<evidence type="ECO:0000313" key="2">
    <source>
        <dbReference type="Proteomes" id="UP000828390"/>
    </source>
</evidence>
<reference evidence="1" key="1">
    <citation type="journal article" date="2019" name="bioRxiv">
        <title>The Genome of the Zebra Mussel, Dreissena polymorpha: A Resource for Invasive Species Research.</title>
        <authorList>
            <person name="McCartney M.A."/>
            <person name="Auch B."/>
            <person name="Kono T."/>
            <person name="Mallez S."/>
            <person name="Zhang Y."/>
            <person name="Obille A."/>
            <person name="Becker A."/>
            <person name="Abrahante J.E."/>
            <person name="Garbe J."/>
            <person name="Badalamenti J.P."/>
            <person name="Herman A."/>
            <person name="Mangelson H."/>
            <person name="Liachko I."/>
            <person name="Sullivan S."/>
            <person name="Sone E.D."/>
            <person name="Koren S."/>
            <person name="Silverstein K.A.T."/>
            <person name="Beckman K.B."/>
            <person name="Gohl D.M."/>
        </authorList>
    </citation>
    <scope>NUCLEOTIDE SEQUENCE</scope>
    <source>
        <strain evidence="1">Duluth1</strain>
        <tissue evidence="1">Whole animal</tissue>
    </source>
</reference>
<keyword evidence="2" id="KW-1185">Reference proteome</keyword>
<organism evidence="1 2">
    <name type="scientific">Dreissena polymorpha</name>
    <name type="common">Zebra mussel</name>
    <name type="synonym">Mytilus polymorpha</name>
    <dbReference type="NCBI Taxonomy" id="45954"/>
    <lineage>
        <taxon>Eukaryota</taxon>
        <taxon>Metazoa</taxon>
        <taxon>Spiralia</taxon>
        <taxon>Lophotrochozoa</taxon>
        <taxon>Mollusca</taxon>
        <taxon>Bivalvia</taxon>
        <taxon>Autobranchia</taxon>
        <taxon>Heteroconchia</taxon>
        <taxon>Euheterodonta</taxon>
        <taxon>Imparidentia</taxon>
        <taxon>Neoheterodontei</taxon>
        <taxon>Myida</taxon>
        <taxon>Dreissenoidea</taxon>
        <taxon>Dreissenidae</taxon>
        <taxon>Dreissena</taxon>
    </lineage>
</organism>
<gene>
    <name evidence="1" type="ORF">DPMN_100167</name>
</gene>
<accession>A0A9D4LFA1</accession>
<sequence length="72" mass="8144">MGLLPYAASEVPDQLPPLGSLVQGTLSPFETTKPCETLMNKVKILTRLDLLVCSYSGEIYRQIYFHMRKVIQ</sequence>
<dbReference type="AlphaFoldDB" id="A0A9D4LFA1"/>
<dbReference type="Proteomes" id="UP000828390">
    <property type="component" value="Unassembled WGS sequence"/>
</dbReference>
<proteinExistence type="predicted"/>
<evidence type="ECO:0000313" key="1">
    <source>
        <dbReference type="EMBL" id="KAH3857557.1"/>
    </source>
</evidence>
<dbReference type="EMBL" id="JAIWYP010000003">
    <property type="protein sequence ID" value="KAH3857557.1"/>
    <property type="molecule type" value="Genomic_DNA"/>
</dbReference>
<reference evidence="1" key="2">
    <citation type="submission" date="2020-11" db="EMBL/GenBank/DDBJ databases">
        <authorList>
            <person name="McCartney M.A."/>
            <person name="Auch B."/>
            <person name="Kono T."/>
            <person name="Mallez S."/>
            <person name="Becker A."/>
            <person name="Gohl D.M."/>
            <person name="Silverstein K.A.T."/>
            <person name="Koren S."/>
            <person name="Bechman K.B."/>
            <person name="Herman A."/>
            <person name="Abrahante J.E."/>
            <person name="Garbe J."/>
        </authorList>
    </citation>
    <scope>NUCLEOTIDE SEQUENCE</scope>
    <source>
        <strain evidence="1">Duluth1</strain>
        <tissue evidence="1">Whole animal</tissue>
    </source>
</reference>
<comment type="caution">
    <text evidence="1">The sequence shown here is derived from an EMBL/GenBank/DDBJ whole genome shotgun (WGS) entry which is preliminary data.</text>
</comment>